<dbReference type="RefSeq" id="WP_173711987.1">
    <property type="nucleotide sequence ID" value="NZ_JABSWW010000001.1"/>
</dbReference>
<dbReference type="EMBL" id="JABSWW010000001">
    <property type="protein sequence ID" value="NRT91502.1"/>
    <property type="molecule type" value="Genomic_DNA"/>
</dbReference>
<comment type="caution">
    <text evidence="1">The sequence shown here is derived from an EMBL/GenBank/DDBJ whole genome shotgun (WGS) entry which is preliminary data.</text>
</comment>
<evidence type="ECO:0000313" key="2">
    <source>
        <dbReference type="Proteomes" id="UP001193748"/>
    </source>
</evidence>
<sequence length="160" mass="19035">MIIENKMSEVIKNMKVTSDKSTKDRLLESYFTLGNEIRYVRIKADDSKKDQYELIKNKVTDILDSEGLLEKQVGEFIQSYDRFVLKNLDEIKHPYVGWKIINRETANFVIDKKSFSNYLKVEIPMEYIGFDHDYEVQYYINQGYNVLDKKNLEEVRGIIR</sequence>
<organism evidence="1 2">
    <name type="scientific">Clostridium beijerinckii</name>
    <name type="common">Clostridium MP</name>
    <dbReference type="NCBI Taxonomy" id="1520"/>
    <lineage>
        <taxon>Bacteria</taxon>
        <taxon>Bacillati</taxon>
        <taxon>Bacillota</taxon>
        <taxon>Clostridia</taxon>
        <taxon>Eubacteriales</taxon>
        <taxon>Clostridiaceae</taxon>
        <taxon>Clostridium</taxon>
    </lineage>
</organism>
<gene>
    <name evidence="1" type="ORF">B0H41_005181</name>
</gene>
<dbReference type="Proteomes" id="UP001193748">
    <property type="component" value="Unassembled WGS sequence"/>
</dbReference>
<proteinExistence type="predicted"/>
<dbReference type="AlphaFoldDB" id="A0AAX0B7Y9"/>
<accession>A0AAX0B7Y9</accession>
<evidence type="ECO:0000313" key="1">
    <source>
        <dbReference type="EMBL" id="NRT91502.1"/>
    </source>
</evidence>
<protein>
    <submittedName>
        <fullName evidence="1">Uncharacterized protein</fullName>
    </submittedName>
</protein>
<name>A0AAX0B7Y9_CLOBE</name>
<reference evidence="1" key="1">
    <citation type="submission" date="2020-05" db="EMBL/GenBank/DDBJ databases">
        <authorList>
            <person name="Brown S."/>
            <person name="Huntemann M."/>
            <person name="Clum A."/>
            <person name="Spunde A."/>
            <person name="Palaniappan K."/>
            <person name="Ritter S."/>
            <person name="Mikhailova N."/>
            <person name="Chen I.-M."/>
            <person name="Stamatis D."/>
            <person name="Reddy T."/>
            <person name="O'Malley R."/>
            <person name="Daum C."/>
            <person name="Shapiro N."/>
            <person name="Ivanova N."/>
            <person name="Kyrpides N."/>
            <person name="Woyke T."/>
        </authorList>
    </citation>
    <scope>NUCLEOTIDE SEQUENCE</scope>
    <source>
        <strain evidence="1">DJ080</strain>
    </source>
</reference>
<reference evidence="1" key="2">
    <citation type="journal article" date="2022" name="Nat. Biotechnol.">
        <title>Carbon-negative production of acetone and isopropanol by gas fermentation at industrial pilot scale.</title>
        <authorList>
            <person name="Liew F.E."/>
            <person name="Nogle R."/>
            <person name="Abdalla T."/>
            <person name="Rasor B.J."/>
            <person name="Canter C."/>
            <person name="Jensen R.O."/>
            <person name="Wang L."/>
            <person name="Strutz J."/>
            <person name="Chirania P."/>
            <person name="De Tissera S."/>
            <person name="Mueller A.P."/>
            <person name="Ruan Z."/>
            <person name="Gao A."/>
            <person name="Tran L."/>
            <person name="Engle N.L."/>
            <person name="Bromley J.C."/>
            <person name="Daniell J."/>
            <person name="Conrado R."/>
            <person name="Tschaplinski T.J."/>
            <person name="Giannone R.J."/>
            <person name="Hettich R.L."/>
            <person name="Karim A.S."/>
            <person name="Simpson S.D."/>
            <person name="Brown S.D."/>
            <person name="Leang C."/>
            <person name="Jewett M.C."/>
            <person name="Kopke M."/>
        </authorList>
    </citation>
    <scope>NUCLEOTIDE SEQUENCE</scope>
    <source>
        <strain evidence="1">DJ080</strain>
    </source>
</reference>